<protein>
    <recommendedName>
        <fullName evidence="3">Ataxin-10</fullName>
    </recommendedName>
</protein>
<evidence type="ECO:0000256" key="3">
    <source>
        <dbReference type="ARBA" id="ARBA00018804"/>
    </source>
</evidence>
<dbReference type="EMBL" id="JADWDJ010000017">
    <property type="protein sequence ID" value="KAG5267221.1"/>
    <property type="molecule type" value="Genomic_DNA"/>
</dbReference>
<evidence type="ECO:0000313" key="8">
    <source>
        <dbReference type="EMBL" id="KAG5267221.1"/>
    </source>
</evidence>
<dbReference type="GO" id="GO:0051301">
    <property type="term" value="P:cell division"/>
    <property type="evidence" value="ECO:0007669"/>
    <property type="project" value="UniProtKB-KW"/>
</dbReference>
<keyword evidence="9" id="KW-1185">Reference proteome</keyword>
<dbReference type="SUPFAM" id="SSF48371">
    <property type="entry name" value="ARM repeat"/>
    <property type="match status" value="1"/>
</dbReference>
<name>A0AAV6G3P6_9TELE</name>
<evidence type="ECO:0000259" key="7">
    <source>
        <dbReference type="Pfam" id="PF09759"/>
    </source>
</evidence>
<accession>A0AAV6G3P6</accession>
<evidence type="ECO:0000313" key="9">
    <source>
        <dbReference type="Proteomes" id="UP000823561"/>
    </source>
</evidence>
<organism evidence="8 9">
    <name type="scientific">Alosa alosa</name>
    <name type="common">allis shad</name>
    <dbReference type="NCBI Taxonomy" id="278164"/>
    <lineage>
        <taxon>Eukaryota</taxon>
        <taxon>Metazoa</taxon>
        <taxon>Chordata</taxon>
        <taxon>Craniata</taxon>
        <taxon>Vertebrata</taxon>
        <taxon>Euteleostomi</taxon>
        <taxon>Actinopterygii</taxon>
        <taxon>Neopterygii</taxon>
        <taxon>Teleostei</taxon>
        <taxon>Clupei</taxon>
        <taxon>Clupeiformes</taxon>
        <taxon>Clupeoidei</taxon>
        <taxon>Clupeidae</taxon>
        <taxon>Alosa</taxon>
    </lineage>
</organism>
<comment type="similarity">
    <text evidence="2">Belongs to the ataxin-10 family.</text>
</comment>
<proteinExistence type="inferred from homology"/>
<comment type="function">
    <text evidence="6">May play a role in the regulation of cytokinesis. May play a role in signaling by stimulating protein glycosylation. Induces neuritogenesis by activating the Ras-MAP kinase pathway and is necessary for the survival of cerebellar neurons. Does not appear to play a major role in ciliogenesis.</text>
</comment>
<dbReference type="GO" id="GO:0005829">
    <property type="term" value="C:cytosol"/>
    <property type="evidence" value="ECO:0007669"/>
    <property type="project" value="TreeGrafter"/>
</dbReference>
<dbReference type="Proteomes" id="UP000823561">
    <property type="component" value="Chromosome 17"/>
</dbReference>
<reference evidence="8 9" key="1">
    <citation type="submission" date="2020-10" db="EMBL/GenBank/DDBJ databases">
        <title>Chromosome-scale genome assembly of the Allis shad, Alosa alosa.</title>
        <authorList>
            <person name="Margot Z."/>
            <person name="Christophe K."/>
            <person name="Cabau C."/>
            <person name="Louis A."/>
            <person name="Berthelot C."/>
            <person name="Parey E."/>
            <person name="Roest Crollius H."/>
            <person name="Montfort J."/>
            <person name="Robinson-Rechavi M."/>
            <person name="Bucao C."/>
            <person name="Bouchez O."/>
            <person name="Gislard M."/>
            <person name="Lluch J."/>
            <person name="Milhes M."/>
            <person name="Lampietro C."/>
            <person name="Lopez Roques C."/>
            <person name="Donnadieu C."/>
            <person name="Braasch I."/>
            <person name="Desvignes T."/>
            <person name="Postlethwait J."/>
            <person name="Bobe J."/>
            <person name="Guiguen Y."/>
        </authorList>
    </citation>
    <scope>NUCLEOTIDE SEQUENCE [LARGE SCALE GENOMIC DNA]</scope>
    <source>
        <strain evidence="8">M-15738</strain>
        <tissue evidence="8">Blood</tissue>
    </source>
</reference>
<dbReference type="Gene3D" id="1.25.10.10">
    <property type="entry name" value="Leucine-rich Repeat Variant"/>
    <property type="match status" value="2"/>
</dbReference>
<dbReference type="GO" id="GO:0031175">
    <property type="term" value="P:neuron projection development"/>
    <property type="evidence" value="ECO:0007669"/>
    <property type="project" value="TreeGrafter"/>
</dbReference>
<dbReference type="InterPro" id="IPR051374">
    <property type="entry name" value="Ataxin-10/CTR86_families"/>
</dbReference>
<dbReference type="PANTHER" id="PTHR13255:SF0">
    <property type="entry name" value="ATAXIN-10"/>
    <property type="match status" value="1"/>
</dbReference>
<dbReference type="InterPro" id="IPR019156">
    <property type="entry name" value="Ataxin-10_domain"/>
</dbReference>
<evidence type="ECO:0000256" key="1">
    <source>
        <dbReference type="ARBA" id="ARBA00004214"/>
    </source>
</evidence>
<evidence type="ECO:0000256" key="2">
    <source>
        <dbReference type="ARBA" id="ARBA00008384"/>
    </source>
</evidence>
<gene>
    <name evidence="8" type="ORF">AALO_G00219340</name>
</gene>
<keyword evidence="4" id="KW-0132">Cell division</keyword>
<comment type="subcellular location">
    <subcellularLocation>
        <location evidence="1">Midbody</location>
    </subcellularLocation>
</comment>
<evidence type="ECO:0000256" key="6">
    <source>
        <dbReference type="ARBA" id="ARBA00045173"/>
    </source>
</evidence>
<sequence length="482" mass="54358">MAQPSDVMTNLVELMRGAITEEFGEKHLNSLKSLTTALRVPDFRDSVKDDVFNGLQTVLEKSFTEIKRVVEETEENSSICLQMATECFRSLRNACIQCHHNQCRLRELGFIQTTVGILSVLYKRQHRESDYLFDTLRCGIQFLGNLAVQNQNCKDDIWVHGFPQLFLGLLDIQDEKAIAYTCMALHTCLNEHKVEQLTKQPDCFKVVLKVMELCRTQPELDWTILIVTEHFLKSQALIAKMHSAMSPQEWLTLLELISAHLGEGGEESEQCGILPSTAEFLASCFKDSCKAVLLLNSGSSSDDEEAIVVIRLLDILCEMTSDLKMFMFLQDYPDLLETTIVLLKEVHFLGREGGNVFSSAQNFSQMGTEGASSHPVVSFKAHLVRLIGNLCHRNIANQNKVRDLDGVALILDNCSLDSNNPFISQWAVFAIRNILENNVENQEVLQTLKRQGVADDSALRDMGFRVEDRDGSLLLRPLKKDP</sequence>
<keyword evidence="5" id="KW-0131">Cell cycle</keyword>
<dbReference type="GO" id="GO:0030496">
    <property type="term" value="C:midbody"/>
    <property type="evidence" value="ECO:0007669"/>
    <property type="project" value="UniProtKB-SubCell"/>
</dbReference>
<dbReference type="InterPro" id="IPR011989">
    <property type="entry name" value="ARM-like"/>
</dbReference>
<dbReference type="InterPro" id="IPR016024">
    <property type="entry name" value="ARM-type_fold"/>
</dbReference>
<comment type="caution">
    <text evidence="8">The sequence shown here is derived from an EMBL/GenBank/DDBJ whole genome shotgun (WGS) entry which is preliminary data.</text>
</comment>
<dbReference type="PANTHER" id="PTHR13255">
    <property type="entry name" value="ATAXIN-10"/>
    <property type="match status" value="1"/>
</dbReference>
<evidence type="ECO:0000256" key="4">
    <source>
        <dbReference type="ARBA" id="ARBA00022618"/>
    </source>
</evidence>
<dbReference type="Pfam" id="PF09759">
    <property type="entry name" value="Atx10homo_assoc"/>
    <property type="match status" value="1"/>
</dbReference>
<evidence type="ECO:0000256" key="5">
    <source>
        <dbReference type="ARBA" id="ARBA00023306"/>
    </source>
</evidence>
<dbReference type="AlphaFoldDB" id="A0AAV6G3P6"/>
<feature type="domain" description="Ataxin-10" evidence="7">
    <location>
        <begin position="379"/>
        <end position="473"/>
    </location>
</feature>